<feature type="domain" description="Reverse transcriptase" evidence="3">
    <location>
        <begin position="328"/>
        <end position="590"/>
    </location>
</feature>
<reference evidence="4" key="1">
    <citation type="submission" date="2023-08" db="EMBL/GenBank/DDBJ databases">
        <authorList>
            <person name="Alioto T."/>
            <person name="Alioto T."/>
            <person name="Gomez Garrido J."/>
        </authorList>
    </citation>
    <scope>NUCLEOTIDE SEQUENCE</scope>
</reference>
<dbReference type="CDD" id="cd01650">
    <property type="entry name" value="RT_nLTR_like"/>
    <property type="match status" value="1"/>
</dbReference>
<accession>A0AAV1GNS7</accession>
<organism evidence="4 5">
    <name type="scientific">Xyrichtys novacula</name>
    <name type="common">Pearly razorfish</name>
    <name type="synonym">Hemipteronotus novacula</name>
    <dbReference type="NCBI Taxonomy" id="13765"/>
    <lineage>
        <taxon>Eukaryota</taxon>
        <taxon>Metazoa</taxon>
        <taxon>Chordata</taxon>
        <taxon>Craniata</taxon>
        <taxon>Vertebrata</taxon>
        <taxon>Euteleostomi</taxon>
        <taxon>Actinopterygii</taxon>
        <taxon>Neopterygii</taxon>
        <taxon>Teleostei</taxon>
        <taxon>Neoteleostei</taxon>
        <taxon>Acanthomorphata</taxon>
        <taxon>Eupercaria</taxon>
        <taxon>Labriformes</taxon>
        <taxon>Labridae</taxon>
        <taxon>Xyrichtys</taxon>
    </lineage>
</organism>
<dbReference type="EMBL" id="OY660879">
    <property type="protein sequence ID" value="CAJ1075237.1"/>
    <property type="molecule type" value="Genomic_DNA"/>
</dbReference>
<proteinExistence type="predicted"/>
<feature type="compositionally biased region" description="Polar residues" evidence="2">
    <location>
        <begin position="66"/>
        <end position="81"/>
    </location>
</feature>
<evidence type="ECO:0000256" key="1">
    <source>
        <dbReference type="SAM" id="Coils"/>
    </source>
</evidence>
<evidence type="ECO:0000313" key="5">
    <source>
        <dbReference type="Proteomes" id="UP001178508"/>
    </source>
</evidence>
<feature type="region of interest" description="Disordered" evidence="2">
    <location>
        <begin position="1085"/>
        <end position="1105"/>
    </location>
</feature>
<sequence length="1105" mass="124585">MTNANGQSTTSAVCRCGKVCKNATGLKIHQTKMGCLRKLLMQRTVPVPSTVPGETEEEPGPDTHHSAQCLQAPQATPQSRPSELRRILWPAANKESVWQQFDEDVDTALEATAKGDVDQRLRTMSTFIISIASDRFGTKEHRTSKTSTATPIPNRREVKITQLRQELRSLRCRYRKANEEEKVALAELRDVVRERLTTLRRAEWHRKRGKERTRKRSAFIANPFEFTKKLLGEKRSGQLSCPEDVINRYISNTYSDGMREQDLGHCAALICPPEPSTLFNINEPTLKEVKEVIKSARTSSAPGPSGVPYKVFKHCPRLLERLWKILRTIWRRGRVPQQWRYAEGVWIPKEENASNIEQFRTISLLSVECKIFFKIVSNRLMGFLLKNTYIDTSVQKGGVPGVPGCIEHTGVVTQLIREARENKGDLAVLWLDLANAYGSLPHKLVEVALSSYHVPEKIRNLILDYYNNFSLRVSSGTSTSEWHRLEKGIITGCTISVSLFALAMNMLVKSAEVECRGPLSRSGTRQPPIRAFMDDLTVTTTSVPGCRWLLQGLEQLISWARMSFKPAKSRSLVLRKGKVSDQFRFMLGDIRIPSVSEKPVKSLGKLFTGDLKDTAARQGTSDDLDTWLSAVDKSGLPGKFKAWIYQHGILPRLLWPMLIYEVPITTVEGFERKVSRFLRRWLGLPRSLSSIALFGHNTKLQLPFSSPSEEFKVTRAREVLLYRDSADTKVSSAGVEVRTGRKWRAKDAVERAEARLQHSTLVGTVATGRAGLGSNPKPCYIKARGKERRRLIQDEVRAEVEEARFSRAVGMSKQGAWTRWEHIAGRKITWAELWKAEPHHFKFLVQSVYDVLPSPANLFTWGLVEAPACQLCQRRGSLEHILSCCPKALGDGRYRWRHDQVLKAVADTICSGITSSKQQHPSKTSIAFVRAGETPQPPRKTQGGLLATARDWQLLVDLGRQLRFPDTIAVTSLRPDMVLVSASSKQVVLLELTVPWEDRVEEAQERKRARYADLVAECRRNGWKARCEPIEVGCRGFAGQSLHRVLGLLGICGLHRRRGTKNILEAAEKASRWLWLRRGDTWRSALPGHKSGPDQPRLGRPGEGV</sequence>
<evidence type="ECO:0000256" key="2">
    <source>
        <dbReference type="SAM" id="MobiDB-lite"/>
    </source>
</evidence>
<keyword evidence="5" id="KW-1185">Reference proteome</keyword>
<evidence type="ECO:0000313" key="4">
    <source>
        <dbReference type="EMBL" id="CAJ1075237.1"/>
    </source>
</evidence>
<dbReference type="InterPro" id="IPR043502">
    <property type="entry name" value="DNA/RNA_pol_sf"/>
</dbReference>
<dbReference type="Pfam" id="PF00078">
    <property type="entry name" value="RVT_1"/>
    <property type="match status" value="1"/>
</dbReference>
<dbReference type="InterPro" id="IPR000477">
    <property type="entry name" value="RT_dom"/>
</dbReference>
<feature type="region of interest" description="Disordered" evidence="2">
    <location>
        <begin position="46"/>
        <end position="81"/>
    </location>
</feature>
<dbReference type="AlphaFoldDB" id="A0AAV1GNS7"/>
<dbReference type="PANTHER" id="PTHR19446">
    <property type="entry name" value="REVERSE TRANSCRIPTASES"/>
    <property type="match status" value="1"/>
</dbReference>
<protein>
    <submittedName>
        <fullName evidence="4">LOW QUALITY PROTEIN: uncharacterized protein LOC121709794</fullName>
    </submittedName>
</protein>
<gene>
    <name evidence="4" type="ORF">XNOV1_A030501</name>
</gene>
<dbReference type="PROSITE" id="PS50878">
    <property type="entry name" value="RT_POL"/>
    <property type="match status" value="1"/>
</dbReference>
<name>A0AAV1GNS7_XYRNO</name>
<keyword evidence="1" id="KW-0175">Coiled coil</keyword>
<feature type="coiled-coil region" evidence="1">
    <location>
        <begin position="160"/>
        <end position="187"/>
    </location>
</feature>
<dbReference type="SUPFAM" id="SSF56672">
    <property type="entry name" value="DNA/RNA polymerases"/>
    <property type="match status" value="1"/>
</dbReference>
<evidence type="ECO:0000259" key="3">
    <source>
        <dbReference type="PROSITE" id="PS50878"/>
    </source>
</evidence>
<dbReference type="Proteomes" id="UP001178508">
    <property type="component" value="Chromosome 16"/>
</dbReference>